<comment type="caution">
    <text evidence="1">The sequence shown here is derived from an EMBL/GenBank/DDBJ whole genome shotgun (WGS) entry which is preliminary data.</text>
</comment>
<sequence length="218" mass="25732">MRLYRFMNAENGLRSLRDRRLRIGRIEELNDDFEFIGMALDLKEDRIAMRQMRKHLNEANGILCMSEAWDSPLMWAHYSDSHKGMVLGFDVPEKAFYKVDYVEERPTLASMGLNNLDEITPEDIKRLSRMKAAGWGYEKEYRSYQQLKNGVTIDGKVHYFVPINPSLLLREVIVGSRFKETRKHVLDTVNDPTVDVFMARGDFSQFRVVRQHQHRMWL</sequence>
<dbReference type="EMBL" id="NAAC01000001">
    <property type="protein sequence ID" value="RDJ16939.1"/>
    <property type="molecule type" value="Genomic_DNA"/>
</dbReference>
<dbReference type="OrthoDB" id="4119964at2"/>
<evidence type="ECO:0008006" key="3">
    <source>
        <dbReference type="Google" id="ProtNLM"/>
    </source>
</evidence>
<protein>
    <recommendedName>
        <fullName evidence="3">DUF2971 domain-containing protein</fullName>
    </recommendedName>
</protein>
<reference evidence="1 2" key="1">
    <citation type="submission" date="2017-03" db="EMBL/GenBank/DDBJ databases">
        <title>Genome analysis of Rhizobial strains effectives or ineffectives for nitrogen fixation isolated from bean seeds.</title>
        <authorList>
            <person name="Peralta H."/>
            <person name="Aguilar-Vera A."/>
            <person name="Mora Y."/>
            <person name="Vargas-Lagunas C."/>
            <person name="Girard L."/>
            <person name="Mora J."/>
        </authorList>
    </citation>
    <scope>NUCLEOTIDE SEQUENCE [LARGE SCALE GENOMIC DNA]</scope>
    <source>
        <strain evidence="1 2">CCGM3</strain>
    </source>
</reference>
<dbReference type="InterPro" id="IPR021352">
    <property type="entry name" value="DUF2971"/>
</dbReference>
<evidence type="ECO:0000313" key="1">
    <source>
        <dbReference type="EMBL" id="RDJ16939.1"/>
    </source>
</evidence>
<proteinExistence type="predicted"/>
<dbReference type="Proteomes" id="UP000254939">
    <property type="component" value="Unassembled WGS sequence"/>
</dbReference>
<dbReference type="AlphaFoldDB" id="A0A370KWY7"/>
<dbReference type="Pfam" id="PF11185">
    <property type="entry name" value="DUF2971"/>
    <property type="match status" value="1"/>
</dbReference>
<evidence type="ECO:0000313" key="2">
    <source>
        <dbReference type="Proteomes" id="UP000254939"/>
    </source>
</evidence>
<name>A0A370KWY7_9HYPH</name>
<organism evidence="1 2">
    <name type="scientific">Rhizobium grahamii</name>
    <dbReference type="NCBI Taxonomy" id="1120045"/>
    <lineage>
        <taxon>Bacteria</taxon>
        <taxon>Pseudomonadati</taxon>
        <taxon>Pseudomonadota</taxon>
        <taxon>Alphaproteobacteria</taxon>
        <taxon>Hyphomicrobiales</taxon>
        <taxon>Rhizobiaceae</taxon>
        <taxon>Rhizobium/Agrobacterium group</taxon>
        <taxon>Rhizobium</taxon>
    </lineage>
</organism>
<accession>A0A370KWY7</accession>
<gene>
    <name evidence="1" type="ORF">B5K06_00710</name>
</gene>